<sequence>MDNKMEMTVYGAEQACPSCLHSPSSRETMEWIRAAIQRKYPDSSISIRYVDINQPETDEDKTFTDKILNDELFYPLVVTNGKVIGEGNPRLKTIFQTIEENGFKSA</sequence>
<protein>
    <submittedName>
        <fullName evidence="1">Disulfide oxidoreductase YuzD</fullName>
    </submittedName>
</protein>
<dbReference type="InterPro" id="IPR009190">
    <property type="entry name" value="DUF1462"/>
</dbReference>
<keyword evidence="2" id="KW-1185">Reference proteome</keyword>
<dbReference type="PIRSF" id="PIRSF010603">
    <property type="entry name" value="UCP010603"/>
    <property type="match status" value="1"/>
</dbReference>
<evidence type="ECO:0000313" key="1">
    <source>
        <dbReference type="EMBL" id="TCP26577.1"/>
    </source>
</evidence>
<dbReference type="InterPro" id="IPR038218">
    <property type="entry name" value="YuzD-like_sp"/>
</dbReference>
<name>A0A4R2NX24_9BACL</name>
<evidence type="ECO:0000313" key="2">
    <source>
        <dbReference type="Proteomes" id="UP000295416"/>
    </source>
</evidence>
<dbReference type="RefSeq" id="WP_132746583.1">
    <property type="nucleotide sequence ID" value="NZ_SLXK01000019.1"/>
</dbReference>
<dbReference type="Pfam" id="PF07315">
    <property type="entry name" value="DUF1462"/>
    <property type="match status" value="1"/>
</dbReference>
<dbReference type="SUPFAM" id="SSF52833">
    <property type="entry name" value="Thioredoxin-like"/>
    <property type="match status" value="1"/>
</dbReference>
<proteinExistence type="predicted"/>
<dbReference type="OrthoDB" id="2389679at2"/>
<reference evidence="1 2" key="1">
    <citation type="submission" date="2019-03" db="EMBL/GenBank/DDBJ databases">
        <title>Genomic Encyclopedia of Type Strains, Phase IV (KMG-IV): sequencing the most valuable type-strain genomes for metagenomic binning, comparative biology and taxonomic classification.</title>
        <authorList>
            <person name="Goeker M."/>
        </authorList>
    </citation>
    <scope>NUCLEOTIDE SEQUENCE [LARGE SCALE GENOMIC DNA]</scope>
    <source>
        <strain evidence="1 2">DSM 19377</strain>
    </source>
</reference>
<dbReference type="EMBL" id="SLXK01000019">
    <property type="protein sequence ID" value="TCP26577.1"/>
    <property type="molecule type" value="Genomic_DNA"/>
</dbReference>
<dbReference type="InterPro" id="IPR036249">
    <property type="entry name" value="Thioredoxin-like_sf"/>
</dbReference>
<comment type="caution">
    <text evidence="1">The sequence shown here is derived from an EMBL/GenBank/DDBJ whole genome shotgun (WGS) entry which is preliminary data.</text>
</comment>
<accession>A0A4R2NX24</accession>
<dbReference type="Proteomes" id="UP000295416">
    <property type="component" value="Unassembled WGS sequence"/>
</dbReference>
<organism evidence="1 2">
    <name type="scientific">Scopulibacillus darangshiensis</name>
    <dbReference type="NCBI Taxonomy" id="442528"/>
    <lineage>
        <taxon>Bacteria</taxon>
        <taxon>Bacillati</taxon>
        <taxon>Bacillota</taxon>
        <taxon>Bacilli</taxon>
        <taxon>Bacillales</taxon>
        <taxon>Sporolactobacillaceae</taxon>
        <taxon>Scopulibacillus</taxon>
    </lineage>
</organism>
<gene>
    <name evidence="1" type="ORF">EV207_1197</name>
</gene>
<dbReference type="AlphaFoldDB" id="A0A4R2NX24"/>
<dbReference type="Gene3D" id="3.40.30.30">
    <property type="entry name" value="Hypothetical protein sa0798"/>
    <property type="match status" value="1"/>
</dbReference>